<dbReference type="AlphaFoldDB" id="A0AAF3J4W6"/>
<dbReference type="Proteomes" id="UP000887575">
    <property type="component" value="Unassembled WGS sequence"/>
</dbReference>
<feature type="compositionally biased region" description="Basic and acidic residues" evidence="1">
    <location>
        <begin position="356"/>
        <end position="374"/>
    </location>
</feature>
<organism evidence="2 3">
    <name type="scientific">Mesorhabditis belari</name>
    <dbReference type="NCBI Taxonomy" id="2138241"/>
    <lineage>
        <taxon>Eukaryota</taxon>
        <taxon>Metazoa</taxon>
        <taxon>Ecdysozoa</taxon>
        <taxon>Nematoda</taxon>
        <taxon>Chromadorea</taxon>
        <taxon>Rhabditida</taxon>
        <taxon>Rhabditina</taxon>
        <taxon>Rhabditomorpha</taxon>
        <taxon>Rhabditoidea</taxon>
        <taxon>Rhabditidae</taxon>
        <taxon>Mesorhabditinae</taxon>
        <taxon>Mesorhabditis</taxon>
    </lineage>
</organism>
<feature type="region of interest" description="Disordered" evidence="1">
    <location>
        <begin position="34"/>
        <end position="71"/>
    </location>
</feature>
<feature type="compositionally biased region" description="Basic and acidic residues" evidence="1">
    <location>
        <begin position="58"/>
        <end position="67"/>
    </location>
</feature>
<dbReference type="WBParaSite" id="MBELARI_LOCUS16372">
    <property type="protein sequence ID" value="MBELARI_LOCUS16372"/>
    <property type="gene ID" value="MBELARI_LOCUS16372"/>
</dbReference>
<evidence type="ECO:0000313" key="2">
    <source>
        <dbReference type="Proteomes" id="UP000887575"/>
    </source>
</evidence>
<sequence>MGKHKAKQPEPLDFSINHVIEEEEKAEAKRRAERLERKARKRSQLESAVEANPEDVQPMEKTHEENPRTFNSARSHASKFATYDEYIHTMARNSKCGLVAVKECRHLALPYHILNGNGMAGVRYICDRTIGKYRKPLNGVVFAIGDIELIGRPMAIDEQSGFHADFLVSTIVFKPETSPDLRVTVQHISKKFVSLTYMGAIQVKSFISLEKQVQLLGCHLELGDEVLVHVTATEVKGGLCTLVGHVKKILVRRTNKDDSFGFQNVKAPARKSLKFQEESEIPEIAETPAIKGKQKRESIIVSEASPEIEFVCETPKSKRVSVASLVETFSVDSEKAERRKAKKAQREEQSNGLPISREEIPTNGRSDEFVDITDRKRKRDRVYEAPPVEETPEPVPKKKSKREK</sequence>
<keyword evidence="2" id="KW-1185">Reference proteome</keyword>
<evidence type="ECO:0000313" key="3">
    <source>
        <dbReference type="WBParaSite" id="MBELARI_LOCUS16372"/>
    </source>
</evidence>
<proteinExistence type="predicted"/>
<name>A0AAF3J4W6_9BILA</name>
<reference evidence="3" key="1">
    <citation type="submission" date="2024-02" db="UniProtKB">
        <authorList>
            <consortium name="WormBaseParasite"/>
        </authorList>
    </citation>
    <scope>IDENTIFICATION</scope>
</reference>
<evidence type="ECO:0000256" key="1">
    <source>
        <dbReference type="SAM" id="MobiDB-lite"/>
    </source>
</evidence>
<accession>A0AAF3J4W6</accession>
<feature type="region of interest" description="Disordered" evidence="1">
    <location>
        <begin position="333"/>
        <end position="404"/>
    </location>
</feature>
<protein>
    <submittedName>
        <fullName evidence="3">Uncharacterized protein</fullName>
    </submittedName>
</protein>